<accession>A0A0F9RU75</accession>
<evidence type="ECO:0000313" key="2">
    <source>
        <dbReference type="EMBL" id="KKN28556.1"/>
    </source>
</evidence>
<comment type="caution">
    <text evidence="2">The sequence shown here is derived from an EMBL/GenBank/DDBJ whole genome shotgun (WGS) entry which is preliminary data.</text>
</comment>
<dbReference type="AlphaFoldDB" id="A0A0F9RU75"/>
<dbReference type="Pfam" id="PF09643">
    <property type="entry name" value="YopX"/>
    <property type="match status" value="1"/>
</dbReference>
<evidence type="ECO:0000259" key="1">
    <source>
        <dbReference type="Pfam" id="PF09643"/>
    </source>
</evidence>
<dbReference type="InterPro" id="IPR019096">
    <property type="entry name" value="YopX_protein"/>
</dbReference>
<dbReference type="Gene3D" id="2.30.30.290">
    <property type="entry name" value="YopX-like domains"/>
    <property type="match status" value="1"/>
</dbReference>
<dbReference type="InterPro" id="IPR023385">
    <property type="entry name" value="YopX-like_C"/>
</dbReference>
<sequence length="135" mass="15548">MRTIKFRGMLTSGEWVYGGYVQTKDEAHCILSGEIKHYDYHDGKTINALRFNAVKYKTVGEFTGLKDKNGKEIYEGDITCRRWENGSRENGQIIYENGSFLWQEIDRGRFVHPIGINTLHSEVVGNIYANPELLK</sequence>
<gene>
    <name evidence="2" type="ORF">LCGC14_0853230</name>
</gene>
<feature type="domain" description="YopX protein" evidence="1">
    <location>
        <begin position="5"/>
        <end position="135"/>
    </location>
</feature>
<dbReference type="EMBL" id="LAZR01002552">
    <property type="protein sequence ID" value="KKN28556.1"/>
    <property type="molecule type" value="Genomic_DNA"/>
</dbReference>
<name>A0A0F9RU75_9ZZZZ</name>
<proteinExistence type="predicted"/>
<dbReference type="SUPFAM" id="SSF159006">
    <property type="entry name" value="YopX-like"/>
    <property type="match status" value="1"/>
</dbReference>
<reference evidence="2" key="1">
    <citation type="journal article" date="2015" name="Nature">
        <title>Complex archaea that bridge the gap between prokaryotes and eukaryotes.</title>
        <authorList>
            <person name="Spang A."/>
            <person name="Saw J.H."/>
            <person name="Jorgensen S.L."/>
            <person name="Zaremba-Niedzwiedzka K."/>
            <person name="Martijn J."/>
            <person name="Lind A.E."/>
            <person name="van Eijk R."/>
            <person name="Schleper C."/>
            <person name="Guy L."/>
            <person name="Ettema T.J."/>
        </authorList>
    </citation>
    <scope>NUCLEOTIDE SEQUENCE</scope>
</reference>
<protein>
    <recommendedName>
        <fullName evidence="1">YopX protein domain-containing protein</fullName>
    </recommendedName>
</protein>
<organism evidence="2">
    <name type="scientific">marine sediment metagenome</name>
    <dbReference type="NCBI Taxonomy" id="412755"/>
    <lineage>
        <taxon>unclassified sequences</taxon>
        <taxon>metagenomes</taxon>
        <taxon>ecological metagenomes</taxon>
    </lineage>
</organism>